<keyword evidence="7" id="KW-1185">Reference proteome</keyword>
<evidence type="ECO:0000256" key="2">
    <source>
        <dbReference type="ARBA" id="ARBA00022729"/>
    </source>
</evidence>
<dbReference type="GO" id="GO:0004222">
    <property type="term" value="F:metalloendopeptidase activity"/>
    <property type="evidence" value="ECO:0007669"/>
    <property type="project" value="InterPro"/>
</dbReference>
<dbReference type="Gene3D" id="3.40.390.10">
    <property type="entry name" value="Collagenase (Catalytic Domain)"/>
    <property type="match status" value="1"/>
</dbReference>
<dbReference type="InterPro" id="IPR008979">
    <property type="entry name" value="Galactose-bd-like_sf"/>
</dbReference>
<organism evidence="6 7">
    <name type="scientific">Galbibacter orientalis DSM 19592</name>
    <dbReference type="NCBI Taxonomy" id="926559"/>
    <lineage>
        <taxon>Bacteria</taxon>
        <taxon>Pseudomonadati</taxon>
        <taxon>Bacteroidota</taxon>
        <taxon>Flavobacteriia</taxon>
        <taxon>Flavobacteriales</taxon>
        <taxon>Flavobacteriaceae</taxon>
        <taxon>Galbibacter</taxon>
    </lineage>
</organism>
<dbReference type="InterPro" id="IPR024079">
    <property type="entry name" value="MetalloPept_cat_dom_sf"/>
</dbReference>
<dbReference type="InterPro" id="IPR001590">
    <property type="entry name" value="Peptidase_M12B"/>
</dbReference>
<evidence type="ECO:0000256" key="3">
    <source>
        <dbReference type="ARBA" id="ARBA00022801"/>
    </source>
</evidence>
<keyword evidence="2" id="KW-0732">Signal</keyword>
<dbReference type="InterPro" id="IPR026444">
    <property type="entry name" value="Secre_tail"/>
</dbReference>
<dbReference type="STRING" id="926559.JoomaDRAFT_0818"/>
<accession>I3C2K6</accession>
<dbReference type="GO" id="GO:0004252">
    <property type="term" value="F:serine-type endopeptidase activity"/>
    <property type="evidence" value="ECO:0007669"/>
    <property type="project" value="InterPro"/>
</dbReference>
<dbReference type="NCBIfam" id="TIGR04183">
    <property type="entry name" value="Por_Secre_tail"/>
    <property type="match status" value="1"/>
</dbReference>
<reference evidence="6 7" key="1">
    <citation type="submission" date="2012-02" db="EMBL/GenBank/DDBJ databases">
        <title>Improved High-Quality Draft genome of Joostella marina DSM 19592.</title>
        <authorList>
            <consortium name="US DOE Joint Genome Institute (JGI-PGF)"/>
            <person name="Lucas S."/>
            <person name="Copeland A."/>
            <person name="Lapidus A."/>
            <person name="Bruce D."/>
            <person name="Goodwin L."/>
            <person name="Pitluck S."/>
            <person name="Peters L."/>
            <person name="Chertkov O."/>
            <person name="Ovchinnikova G."/>
            <person name="Kyrpides N."/>
            <person name="Mavromatis K."/>
            <person name="Detter J.C."/>
            <person name="Han C."/>
            <person name="Land M."/>
            <person name="Hauser L."/>
            <person name="Markowitz V."/>
            <person name="Cheng J.-F."/>
            <person name="Hugenholtz P."/>
            <person name="Woyke T."/>
            <person name="Wu D."/>
            <person name="Tindall B."/>
            <person name="Brambilla E."/>
            <person name="Klenk H.-P."/>
            <person name="Eisen J.A."/>
        </authorList>
    </citation>
    <scope>NUCLEOTIDE SEQUENCE [LARGE SCALE GENOMIC DNA]</scope>
    <source>
        <strain evidence="6 7">DSM 19592</strain>
    </source>
</reference>
<dbReference type="HOGENOM" id="CLU_006954_0_0_10"/>
<dbReference type="GO" id="GO:0006508">
    <property type="term" value="P:proteolysis"/>
    <property type="evidence" value="ECO:0007669"/>
    <property type="project" value="UniProtKB-KW"/>
</dbReference>
<evidence type="ECO:0000259" key="4">
    <source>
        <dbReference type="PROSITE" id="PS50215"/>
    </source>
</evidence>
<dbReference type="InterPro" id="IPR028974">
    <property type="entry name" value="TSP_type-3_rpt"/>
</dbReference>
<keyword evidence="3" id="KW-0378">Hydrolase</keyword>
<dbReference type="Pfam" id="PF18962">
    <property type="entry name" value="Por_Secre_tail"/>
    <property type="match status" value="1"/>
</dbReference>
<evidence type="ECO:0000259" key="5">
    <source>
        <dbReference type="PROSITE" id="PS51829"/>
    </source>
</evidence>
<dbReference type="Gene3D" id="2.60.40.10">
    <property type="entry name" value="Immunoglobulins"/>
    <property type="match status" value="2"/>
</dbReference>
<dbReference type="InterPro" id="IPR036116">
    <property type="entry name" value="FN3_sf"/>
</dbReference>
<keyword evidence="1" id="KW-0645">Protease</keyword>
<proteinExistence type="predicted"/>
<feature type="domain" description="Peptidase M12B" evidence="4">
    <location>
        <begin position="331"/>
        <end position="442"/>
    </location>
</feature>
<dbReference type="SUPFAM" id="SSF55486">
    <property type="entry name" value="Metalloproteases ('zincins'), catalytic domain"/>
    <property type="match status" value="1"/>
</dbReference>
<evidence type="ECO:0000313" key="7">
    <source>
        <dbReference type="Proteomes" id="UP000004690"/>
    </source>
</evidence>
<dbReference type="SUPFAM" id="SSF49785">
    <property type="entry name" value="Galactose-binding domain-like"/>
    <property type="match status" value="1"/>
</dbReference>
<feature type="domain" description="P/Homo B" evidence="5">
    <location>
        <begin position="863"/>
        <end position="1017"/>
    </location>
</feature>
<dbReference type="PANTHER" id="PTHR11905">
    <property type="entry name" value="ADAM A DISINTEGRIN AND METALLOPROTEASE DOMAIN"/>
    <property type="match status" value="1"/>
</dbReference>
<dbReference type="Proteomes" id="UP000004690">
    <property type="component" value="Unassembled WGS sequence"/>
</dbReference>
<dbReference type="Pfam" id="PF13583">
    <property type="entry name" value="Reprolysin_4"/>
    <property type="match status" value="1"/>
</dbReference>
<dbReference type="Gene3D" id="2.60.120.260">
    <property type="entry name" value="Galactose-binding domain-like"/>
    <property type="match status" value="1"/>
</dbReference>
<dbReference type="InterPro" id="IPR002884">
    <property type="entry name" value="P_dom"/>
</dbReference>
<dbReference type="Pfam" id="PF01483">
    <property type="entry name" value="P_proprotein"/>
    <property type="match status" value="1"/>
</dbReference>
<dbReference type="SUPFAM" id="SSF49265">
    <property type="entry name" value="Fibronectin type III"/>
    <property type="match status" value="1"/>
</dbReference>
<dbReference type="GO" id="GO:0005509">
    <property type="term" value="F:calcium ion binding"/>
    <property type="evidence" value="ECO:0007669"/>
    <property type="project" value="InterPro"/>
</dbReference>
<dbReference type="EMBL" id="JH651379">
    <property type="protein sequence ID" value="EIJ37849.1"/>
    <property type="molecule type" value="Genomic_DNA"/>
</dbReference>
<dbReference type="InterPro" id="IPR013783">
    <property type="entry name" value="Ig-like_fold"/>
</dbReference>
<gene>
    <name evidence="6" type="ORF">JoomaDRAFT_0818</name>
</gene>
<evidence type="ECO:0000313" key="6">
    <source>
        <dbReference type="EMBL" id="EIJ37849.1"/>
    </source>
</evidence>
<dbReference type="PROSITE" id="PS50215">
    <property type="entry name" value="ADAM_MEPRO"/>
    <property type="match status" value="1"/>
</dbReference>
<dbReference type="PROSITE" id="PS51829">
    <property type="entry name" value="P_HOMO_B"/>
    <property type="match status" value="1"/>
</dbReference>
<evidence type="ECO:0000256" key="1">
    <source>
        <dbReference type="ARBA" id="ARBA00022670"/>
    </source>
</evidence>
<protein>
    <submittedName>
        <fullName evidence="6">Regulatory P domain of subtilisin-like proprotein convertases</fullName>
    </submittedName>
</protein>
<dbReference type="PANTHER" id="PTHR11905:SF159">
    <property type="entry name" value="ADAM METALLOPROTEASE"/>
    <property type="match status" value="1"/>
</dbReference>
<dbReference type="SUPFAM" id="SSF103647">
    <property type="entry name" value="TSP type-3 repeat"/>
    <property type="match status" value="1"/>
</dbReference>
<sequence length="1286" mass="140520">MKRKNDYFYHYTFQYMRKITHFFILFSILTSYVSVFSQNNSTWSSVTMQQRNISISKEKNIPSFKLNIQNLASQLKNAPKKSNQFLNKTAGVIVDFPSGKDSFTSYRITENNVLSDKLAEKYPTIKSYLGVSVKNPLEKIYFSMDETSFHGMIRNHKKTYYINPSEEKNDLYYFVEKTAVKAFGFECKVEGALKTSTSKKDTQYSLKPVDDSQLRTYRLALACTAEYAKFHTDRAGVTNGTEAQKKAAVLSAMNTSVTRINSIYENDLAINLQLIDNNDALIFLDAATDGLTNGDGQALIDEIQDVIDLKVGFANYDIGHVFSTSPGGGDGIAQLASVCTTNKARGVTGYVSPVGDAYDVDFVAHEIGHQFGATHTFNNSCNSNRSGATSVEPGSGSTIMAYAGICPSNVQGNSDAYFHAISISQIWDNITQGTGTCATTTPINNTAPVISLLTNYTIPAGTPFVLDAAVTDGDNDVLTYSWEQQNNEISVQPPLADADEGPSFRSLPPSLSSKRYFPEESALLNNNLAATWEVIPTVSRTLNFSLLVRDNNTNGGQTARSDLSVSTVKTSTPFAVTSQTTPETLQGGSVYKVTWNVGETNKIPISTSFVDIYLILNNDFENPIPLSENTKNDGVKQVVIPGDITTSNARIMVKASNNIYFALNEATLSIEASNYALIFETLEYNICKPNSLSIPFTYNSYGTFAETVTFSATNLPTGLTVNFNETETSVNGTLIEATITNTDNLVVGINDFTIVATAESGETKEYPVELSVFEDSYDAINLIAPVNQATEIPLQTVLSWDEYSNANSYNLQVSKTSDFSSIIVSETLTATQYQPTNLEETTTYYWRIKPINACGEGSFGAAFSFSTVNISCGDYTNNSTYYISNSGSSTTVSNLNIVDNGILNDITVTLDISHTWLEDLTISLISPSGTVITLLSQQCGERDNIAASFNDSGSIVTCSASVPTLSGTIKPQQQLQALNGEPIKGIWKLKVDDANDEDGGSINSFKIDLCINGDFDLDTDKDGVLDSEDNCPNTPMGAKVDVNGCEIFNLPINNYQIKLTDESCINSNNGNISIEATQNYNYTATLTGNGVDTSNTFKTTTEFTNLSSGTYKLCFTTDASTSYKQCYEVNINEPLPLSVFSRRNSTENKISLDLSGSDLFTIELNGEISKTNRSSIELSLNKGINRLKVYTDKECQGLYEELIISTGDIAVFPNPFTTEVTIYTPSPNTKTEINIFNITGKLATAITKNSDANGQVKLNLSQLTTGMYMLNVTNGKNIKTLKILKE</sequence>
<dbReference type="eggNOG" id="COG4935">
    <property type="taxonomic scope" value="Bacteria"/>
</dbReference>
<name>I3C2K6_9FLAO</name>